<dbReference type="OrthoDB" id="280897at2"/>
<keyword evidence="2" id="KW-0732">Signal</keyword>
<dbReference type="EMBL" id="VITR01000025">
    <property type="protein sequence ID" value="TWB34579.1"/>
    <property type="molecule type" value="Genomic_DNA"/>
</dbReference>
<feature type="chain" id="PRO_5021734462" description="Cytochrome c family protein" evidence="2">
    <location>
        <begin position="24"/>
        <end position="404"/>
    </location>
</feature>
<evidence type="ECO:0000256" key="1">
    <source>
        <dbReference type="SAM" id="MobiDB-lite"/>
    </source>
</evidence>
<reference evidence="3 4" key="1">
    <citation type="submission" date="2019-06" db="EMBL/GenBank/DDBJ databases">
        <title>Genomic Encyclopedia of Type Strains, Phase IV (KMG-V): Genome sequencing to study the core and pangenomes of soil and plant-associated prokaryotes.</title>
        <authorList>
            <person name="Whitman W."/>
        </authorList>
    </citation>
    <scope>NUCLEOTIDE SEQUENCE [LARGE SCALE GENOMIC DNA]</scope>
    <source>
        <strain evidence="3 4">BR 11622</strain>
    </source>
</reference>
<name>A0A560GLJ0_9PROT</name>
<keyword evidence="4" id="KW-1185">Reference proteome</keyword>
<dbReference type="Proteomes" id="UP000315751">
    <property type="component" value="Unassembled WGS sequence"/>
</dbReference>
<dbReference type="RefSeq" id="WP_145736491.1">
    <property type="nucleotide sequence ID" value="NZ_VITR01000025.1"/>
</dbReference>
<proteinExistence type="predicted"/>
<dbReference type="AlphaFoldDB" id="A0A560GLJ0"/>
<feature type="signal peptide" evidence="2">
    <location>
        <begin position="1"/>
        <end position="23"/>
    </location>
</feature>
<feature type="region of interest" description="Disordered" evidence="1">
    <location>
        <begin position="260"/>
        <end position="279"/>
    </location>
</feature>
<evidence type="ECO:0000256" key="2">
    <source>
        <dbReference type="SAM" id="SignalP"/>
    </source>
</evidence>
<comment type="caution">
    <text evidence="3">The sequence shown here is derived from an EMBL/GenBank/DDBJ whole genome shotgun (WGS) entry which is preliminary data.</text>
</comment>
<gene>
    <name evidence="3" type="ORF">FBZ90_12549</name>
</gene>
<sequence length="404" mass="42788">MKRTAIAAAAALALGLGALTAQAQQAGGNACQFPTTPPPPSGDAGTFATYAWQMFIALNWTPQVGDRGVPDCTKPLGGSTSGTVWQTYKTVDEIFLPNAQNPGPWNSSLTPTLFKQTAKASTAVMKSTMGTVMQPVGGWLIDQAGNPTYYEIAANRVSYDYIVANGFYNANTVNAARNIAFPEGATEIKASWRILTAQDDMSRYLTLAATVETFDANGKPNGTKAATLGLVGLHIIVKAKGYPQWIWSTFEQVDNVTPAPNGKASYSDPNAKPSDVNQSPCQVGVLPCTPKPGKTFQTPDPLTRVTAIPSAVAAVNQQIQAQYGSTFVKYYELVGTQHPADPGDPGNPLGTPTPNLLANVTMESYLQPTSSCMACHSTAVSGPSRYKSDFSFLFIHAQAPKSGH</sequence>
<protein>
    <recommendedName>
        <fullName evidence="5">Cytochrome c family protein</fullName>
    </recommendedName>
</protein>
<organism evidence="3 4">
    <name type="scientific">Nitrospirillum amazonense</name>
    <dbReference type="NCBI Taxonomy" id="28077"/>
    <lineage>
        <taxon>Bacteria</taxon>
        <taxon>Pseudomonadati</taxon>
        <taxon>Pseudomonadota</taxon>
        <taxon>Alphaproteobacteria</taxon>
        <taxon>Rhodospirillales</taxon>
        <taxon>Azospirillaceae</taxon>
        <taxon>Nitrospirillum</taxon>
    </lineage>
</organism>
<accession>A0A560GLJ0</accession>
<evidence type="ECO:0000313" key="4">
    <source>
        <dbReference type="Proteomes" id="UP000315751"/>
    </source>
</evidence>
<evidence type="ECO:0008006" key="5">
    <source>
        <dbReference type="Google" id="ProtNLM"/>
    </source>
</evidence>
<evidence type="ECO:0000313" key="3">
    <source>
        <dbReference type="EMBL" id="TWB34579.1"/>
    </source>
</evidence>